<organism evidence="1 2">
    <name type="scientific">Candidatus Nitrospira nitrificans</name>
    <dbReference type="NCBI Taxonomy" id="1742973"/>
    <lineage>
        <taxon>Bacteria</taxon>
        <taxon>Pseudomonadati</taxon>
        <taxon>Nitrospirota</taxon>
        <taxon>Nitrospiria</taxon>
        <taxon>Nitrospirales</taxon>
        <taxon>Nitrospiraceae</taxon>
        <taxon>Nitrospira</taxon>
    </lineage>
</organism>
<sequence length="38" mass="4573">METVPRRRKLLGVAQMAFVLIVKDMIIKEEFQLCHWQN</sequence>
<evidence type="ECO:0000313" key="1">
    <source>
        <dbReference type="EMBL" id="CUS33753.1"/>
    </source>
</evidence>
<dbReference type="Proteomes" id="UP000198736">
    <property type="component" value="Unassembled WGS sequence"/>
</dbReference>
<evidence type="ECO:0000313" key="2">
    <source>
        <dbReference type="Proteomes" id="UP000198736"/>
    </source>
</evidence>
<accession>A0A0S4LAB1</accession>
<gene>
    <name evidence="1" type="ORF">COMA2_140063</name>
</gene>
<reference evidence="2" key="1">
    <citation type="submission" date="2015-10" db="EMBL/GenBank/DDBJ databases">
        <authorList>
            <person name="Luecker S."/>
            <person name="Luecker S."/>
        </authorList>
    </citation>
    <scope>NUCLEOTIDE SEQUENCE [LARGE SCALE GENOMIC DNA]</scope>
</reference>
<dbReference type="EMBL" id="CZPZ01000006">
    <property type="protein sequence ID" value="CUS33753.1"/>
    <property type="molecule type" value="Genomic_DNA"/>
</dbReference>
<keyword evidence="2" id="KW-1185">Reference proteome</keyword>
<proteinExistence type="predicted"/>
<name>A0A0S4LAB1_9BACT</name>
<dbReference type="AlphaFoldDB" id="A0A0S4LAB1"/>
<protein>
    <submittedName>
        <fullName evidence="1">Uncharacterized protein</fullName>
    </submittedName>
</protein>
<dbReference type="STRING" id="1742973.COMA2_140063"/>